<sequence length="86" mass="9563">MLMTESRKEETCSGHGDKRDKFLLMLLQFNWRSQIQNGGVESQAGEIYGGGSCPGCSENGWALERNPLLFLPPLHRPISPGRNVCD</sequence>
<evidence type="ECO:0000313" key="2">
    <source>
        <dbReference type="Proteomes" id="UP001157502"/>
    </source>
</evidence>
<organism evidence="1 2">
    <name type="scientific">Dallia pectoralis</name>
    <name type="common">Alaska blackfish</name>
    <dbReference type="NCBI Taxonomy" id="75939"/>
    <lineage>
        <taxon>Eukaryota</taxon>
        <taxon>Metazoa</taxon>
        <taxon>Chordata</taxon>
        <taxon>Craniata</taxon>
        <taxon>Vertebrata</taxon>
        <taxon>Euteleostomi</taxon>
        <taxon>Actinopterygii</taxon>
        <taxon>Neopterygii</taxon>
        <taxon>Teleostei</taxon>
        <taxon>Protacanthopterygii</taxon>
        <taxon>Esociformes</taxon>
        <taxon>Umbridae</taxon>
        <taxon>Dallia</taxon>
    </lineage>
</organism>
<keyword evidence="2" id="KW-1185">Reference proteome</keyword>
<dbReference type="EMBL" id="CM055755">
    <property type="protein sequence ID" value="KAJ7990678.1"/>
    <property type="molecule type" value="Genomic_DNA"/>
</dbReference>
<name>A0ACC2FH81_DALPE</name>
<accession>A0ACC2FH81</accession>
<dbReference type="Proteomes" id="UP001157502">
    <property type="component" value="Chromosome 28"/>
</dbReference>
<protein>
    <submittedName>
        <fullName evidence="1">Uncharacterized protein</fullName>
    </submittedName>
</protein>
<evidence type="ECO:0000313" key="1">
    <source>
        <dbReference type="EMBL" id="KAJ7990678.1"/>
    </source>
</evidence>
<comment type="caution">
    <text evidence="1">The sequence shown here is derived from an EMBL/GenBank/DDBJ whole genome shotgun (WGS) entry which is preliminary data.</text>
</comment>
<proteinExistence type="predicted"/>
<reference evidence="1" key="1">
    <citation type="submission" date="2021-05" db="EMBL/GenBank/DDBJ databases">
        <authorList>
            <person name="Pan Q."/>
            <person name="Jouanno E."/>
            <person name="Zahm M."/>
            <person name="Klopp C."/>
            <person name="Cabau C."/>
            <person name="Louis A."/>
            <person name="Berthelot C."/>
            <person name="Parey E."/>
            <person name="Roest Crollius H."/>
            <person name="Montfort J."/>
            <person name="Robinson-Rechavi M."/>
            <person name="Bouchez O."/>
            <person name="Lampietro C."/>
            <person name="Lopez Roques C."/>
            <person name="Donnadieu C."/>
            <person name="Postlethwait J."/>
            <person name="Bobe J."/>
            <person name="Dillon D."/>
            <person name="Chandos A."/>
            <person name="von Hippel F."/>
            <person name="Guiguen Y."/>
        </authorList>
    </citation>
    <scope>NUCLEOTIDE SEQUENCE</scope>
    <source>
        <strain evidence="1">YG-Jan2019</strain>
    </source>
</reference>
<gene>
    <name evidence="1" type="ORF">DPEC_G00302890</name>
</gene>